<accession>A0A1H8JW85</accession>
<feature type="transmembrane region" description="Helical" evidence="6">
    <location>
        <begin position="221"/>
        <end position="238"/>
    </location>
</feature>
<dbReference type="EMBL" id="FODE01000019">
    <property type="protein sequence ID" value="SEN84637.1"/>
    <property type="molecule type" value="Genomic_DNA"/>
</dbReference>
<dbReference type="GO" id="GO:0005886">
    <property type="term" value="C:plasma membrane"/>
    <property type="evidence" value="ECO:0007669"/>
    <property type="project" value="UniProtKB-SubCell"/>
</dbReference>
<dbReference type="PANTHER" id="PTHR30250">
    <property type="entry name" value="PST FAMILY PREDICTED COLANIC ACID TRANSPORTER"/>
    <property type="match status" value="1"/>
</dbReference>
<gene>
    <name evidence="7" type="ORF">SAMN04489859_101910</name>
</gene>
<feature type="transmembrane region" description="Helical" evidence="6">
    <location>
        <begin position="258"/>
        <end position="280"/>
    </location>
</feature>
<feature type="transmembrane region" description="Helical" evidence="6">
    <location>
        <begin position="180"/>
        <end position="200"/>
    </location>
</feature>
<keyword evidence="2" id="KW-1003">Cell membrane</keyword>
<proteinExistence type="predicted"/>
<feature type="transmembrane region" description="Helical" evidence="6">
    <location>
        <begin position="152"/>
        <end position="174"/>
    </location>
</feature>
<feature type="transmembrane region" description="Helical" evidence="6">
    <location>
        <begin position="301"/>
        <end position="322"/>
    </location>
</feature>
<protein>
    <submittedName>
        <fullName evidence="7">Membrane protein involved in the export of O-antigen and teichoic acid</fullName>
    </submittedName>
</protein>
<comment type="subcellular location">
    <subcellularLocation>
        <location evidence="1">Cell membrane</location>
        <topology evidence="1">Multi-pass membrane protein</topology>
    </subcellularLocation>
</comment>
<evidence type="ECO:0000256" key="5">
    <source>
        <dbReference type="ARBA" id="ARBA00023136"/>
    </source>
</evidence>
<dbReference type="Proteomes" id="UP000199054">
    <property type="component" value="Unassembled WGS sequence"/>
</dbReference>
<evidence type="ECO:0000256" key="2">
    <source>
        <dbReference type="ARBA" id="ARBA00022475"/>
    </source>
</evidence>
<dbReference type="AlphaFoldDB" id="A0A1H8JW85"/>
<organism evidence="7 8">
    <name type="scientific">Paracoccus alcaliphilus</name>
    <dbReference type="NCBI Taxonomy" id="34002"/>
    <lineage>
        <taxon>Bacteria</taxon>
        <taxon>Pseudomonadati</taxon>
        <taxon>Pseudomonadota</taxon>
        <taxon>Alphaproteobacteria</taxon>
        <taxon>Rhodobacterales</taxon>
        <taxon>Paracoccaceae</taxon>
        <taxon>Paracoccus</taxon>
    </lineage>
</organism>
<dbReference type="PANTHER" id="PTHR30250:SF11">
    <property type="entry name" value="O-ANTIGEN TRANSPORTER-RELATED"/>
    <property type="match status" value="1"/>
</dbReference>
<feature type="transmembrane region" description="Helical" evidence="6">
    <location>
        <begin position="91"/>
        <end position="113"/>
    </location>
</feature>
<feature type="transmembrane region" description="Helical" evidence="6">
    <location>
        <begin position="119"/>
        <end position="140"/>
    </location>
</feature>
<dbReference type="RefSeq" id="WP_090613246.1">
    <property type="nucleotide sequence ID" value="NZ_CP067126.1"/>
</dbReference>
<keyword evidence="3 6" id="KW-0812">Transmembrane</keyword>
<dbReference type="OrthoDB" id="7828817at2"/>
<name>A0A1H8JW85_9RHOB</name>
<feature type="transmembrane region" description="Helical" evidence="6">
    <location>
        <begin position="52"/>
        <end position="70"/>
    </location>
</feature>
<evidence type="ECO:0000256" key="4">
    <source>
        <dbReference type="ARBA" id="ARBA00022989"/>
    </source>
</evidence>
<evidence type="ECO:0000256" key="6">
    <source>
        <dbReference type="SAM" id="Phobius"/>
    </source>
</evidence>
<feature type="transmembrane region" description="Helical" evidence="6">
    <location>
        <begin position="372"/>
        <end position="392"/>
    </location>
</feature>
<reference evidence="7 8" key="1">
    <citation type="submission" date="2016-10" db="EMBL/GenBank/DDBJ databases">
        <authorList>
            <person name="de Groot N.N."/>
        </authorList>
    </citation>
    <scope>NUCLEOTIDE SEQUENCE [LARGE SCALE GENOMIC DNA]</scope>
    <source>
        <strain evidence="7 8">DSM 8512</strain>
    </source>
</reference>
<feature type="transmembrane region" description="Helical" evidence="6">
    <location>
        <begin position="342"/>
        <end position="365"/>
    </location>
</feature>
<evidence type="ECO:0000313" key="7">
    <source>
        <dbReference type="EMBL" id="SEN84637.1"/>
    </source>
</evidence>
<feature type="transmembrane region" description="Helical" evidence="6">
    <location>
        <begin position="21"/>
        <end position="46"/>
    </location>
</feature>
<feature type="transmembrane region" description="Helical" evidence="6">
    <location>
        <begin position="398"/>
        <end position="421"/>
    </location>
</feature>
<dbReference type="STRING" id="34002.SAMN04489859_101910"/>
<sequence length="439" mass="47477">MSRHPHNTASETPRGPSLQRNIAYAISARVFMALSQFAILAIIVHMGLPQDVGALTLASAIVTPLFFLTSMGMNEVHTVDDFDRFTRADYVALRFFAGIVAIGLTILVVVFFQGDESRLVQLTAIAFSLVRFFGAQSSLIHGVFQRDERLNFVAVSTIGRGSIGLVVFATTFWLTRNLPLALLCEAVAWFFSYFVVDRALLVRMNAQTQFAQLRQVRARTILALAWWVLPIGVALWMTRASASVPPMVLARYTDLAAVGLFGTLAYVHSALSMAVGPMGTASAARLRKYYREGRARKFSRLTCNLALFAGLIGLCAVAFGWFLGDVALGLVFGDTYRNAELFTIILLGTAVSIIGMQLLTAVTAAQAFNHRLLSSALGLVAAMIAALVLIPSHGVYGAGWAMVVMAVVRLIFALTAFRIVLGKIPQARGDAPSHSIVGA</sequence>
<evidence type="ECO:0000256" key="3">
    <source>
        <dbReference type="ARBA" id="ARBA00022692"/>
    </source>
</evidence>
<evidence type="ECO:0000256" key="1">
    <source>
        <dbReference type="ARBA" id="ARBA00004651"/>
    </source>
</evidence>
<keyword evidence="8" id="KW-1185">Reference proteome</keyword>
<keyword evidence="5 6" id="KW-0472">Membrane</keyword>
<evidence type="ECO:0000313" key="8">
    <source>
        <dbReference type="Proteomes" id="UP000199054"/>
    </source>
</evidence>
<keyword evidence="4 6" id="KW-1133">Transmembrane helix</keyword>
<dbReference type="InterPro" id="IPR050833">
    <property type="entry name" value="Poly_Biosynth_Transport"/>
</dbReference>